<sequence>LDVHRLKVREATRRVEKMLRDMLLQNASTLRVIVGKGNHSAGNVPVLKQTILEHMARLKIPAAVDPKNIGVIIVTLPS</sequence>
<evidence type="ECO:0000313" key="2">
    <source>
        <dbReference type="EMBL" id="KZP33119.1"/>
    </source>
</evidence>
<reference evidence="2 3" key="1">
    <citation type="journal article" date="2016" name="Mol. Biol. Evol.">
        <title>Comparative Genomics of Early-Diverging Mushroom-Forming Fungi Provides Insights into the Origins of Lignocellulose Decay Capabilities.</title>
        <authorList>
            <person name="Nagy L.G."/>
            <person name="Riley R."/>
            <person name="Tritt A."/>
            <person name="Adam C."/>
            <person name="Daum C."/>
            <person name="Floudas D."/>
            <person name="Sun H."/>
            <person name="Yadav J.S."/>
            <person name="Pangilinan J."/>
            <person name="Larsson K.H."/>
            <person name="Matsuura K."/>
            <person name="Barry K."/>
            <person name="Labutti K."/>
            <person name="Kuo R."/>
            <person name="Ohm R.A."/>
            <person name="Bhattacharya S.S."/>
            <person name="Shirouzu T."/>
            <person name="Yoshinaga Y."/>
            <person name="Martin F.M."/>
            <person name="Grigoriev I.V."/>
            <person name="Hibbett D.S."/>
        </authorList>
    </citation>
    <scope>NUCLEOTIDE SEQUENCE [LARGE SCALE GENOMIC DNA]</scope>
    <source>
        <strain evidence="2 3">CBS 109695</strain>
    </source>
</reference>
<dbReference type="SMART" id="SM00463">
    <property type="entry name" value="SMR"/>
    <property type="match status" value="1"/>
</dbReference>
<dbReference type="InterPro" id="IPR002625">
    <property type="entry name" value="Smr_dom"/>
</dbReference>
<protein>
    <recommendedName>
        <fullName evidence="1">Smr domain-containing protein</fullName>
    </recommendedName>
</protein>
<dbReference type="Proteomes" id="UP000076532">
    <property type="component" value="Unassembled WGS sequence"/>
</dbReference>
<dbReference type="STRING" id="436010.A0A166VW23"/>
<gene>
    <name evidence="2" type="ORF">FIBSPDRAFT_721593</name>
</gene>
<dbReference type="InterPro" id="IPR036063">
    <property type="entry name" value="Smr_dom_sf"/>
</dbReference>
<dbReference type="InterPro" id="IPR053020">
    <property type="entry name" value="Smr_domain_protein"/>
</dbReference>
<organism evidence="2 3">
    <name type="scientific">Athelia psychrophila</name>
    <dbReference type="NCBI Taxonomy" id="1759441"/>
    <lineage>
        <taxon>Eukaryota</taxon>
        <taxon>Fungi</taxon>
        <taxon>Dikarya</taxon>
        <taxon>Basidiomycota</taxon>
        <taxon>Agaricomycotina</taxon>
        <taxon>Agaricomycetes</taxon>
        <taxon>Agaricomycetidae</taxon>
        <taxon>Atheliales</taxon>
        <taxon>Atheliaceae</taxon>
        <taxon>Athelia</taxon>
    </lineage>
</organism>
<keyword evidence="3" id="KW-1185">Reference proteome</keyword>
<feature type="domain" description="Smr" evidence="1">
    <location>
        <begin position="1"/>
        <end position="77"/>
    </location>
</feature>
<proteinExistence type="predicted"/>
<dbReference type="PROSITE" id="PS50828">
    <property type="entry name" value="SMR"/>
    <property type="match status" value="1"/>
</dbReference>
<evidence type="ECO:0000313" key="3">
    <source>
        <dbReference type="Proteomes" id="UP000076532"/>
    </source>
</evidence>
<dbReference type="SUPFAM" id="SSF160443">
    <property type="entry name" value="SMR domain-like"/>
    <property type="match status" value="1"/>
</dbReference>
<feature type="non-terminal residue" evidence="2">
    <location>
        <position position="1"/>
    </location>
</feature>
<dbReference type="PANTHER" id="PTHR47417">
    <property type="entry name" value="SMR DOMAIN-CONTAINING PROTEIN YPL199C"/>
    <property type="match status" value="1"/>
</dbReference>
<name>A0A166VW23_9AGAM</name>
<evidence type="ECO:0000259" key="1">
    <source>
        <dbReference type="PROSITE" id="PS50828"/>
    </source>
</evidence>
<dbReference type="AlphaFoldDB" id="A0A166VW23"/>
<dbReference type="EMBL" id="KV417483">
    <property type="protein sequence ID" value="KZP33119.1"/>
    <property type="molecule type" value="Genomic_DNA"/>
</dbReference>
<accession>A0A166VW23</accession>
<dbReference type="Pfam" id="PF01713">
    <property type="entry name" value="Smr"/>
    <property type="match status" value="1"/>
</dbReference>
<dbReference type="PANTHER" id="PTHR47417:SF1">
    <property type="entry name" value="SMR DOMAIN-CONTAINING PROTEIN YPL199C"/>
    <property type="match status" value="1"/>
</dbReference>
<dbReference type="Gene3D" id="3.30.1370.110">
    <property type="match status" value="1"/>
</dbReference>